<dbReference type="Gene3D" id="3.40.50.720">
    <property type="entry name" value="NAD(P)-binding Rossmann-like Domain"/>
    <property type="match status" value="1"/>
</dbReference>
<dbReference type="GO" id="GO:0016491">
    <property type="term" value="F:oxidoreductase activity"/>
    <property type="evidence" value="ECO:0007669"/>
    <property type="project" value="InterPro"/>
</dbReference>
<feature type="domain" description="Opine dehydrogenase" evidence="1">
    <location>
        <begin position="178"/>
        <end position="320"/>
    </location>
</feature>
<reference evidence="2 3" key="2">
    <citation type="journal article" date="2017" name="Sci. Rep.">
        <title>Ant-infecting Ophiocordyceps genomes reveal a high diversity of potential behavioral manipulation genes and a possible major role for enterotoxins.</title>
        <authorList>
            <person name="de Bekker C."/>
            <person name="Ohm R.A."/>
            <person name="Evans H.C."/>
            <person name="Brachmann A."/>
            <person name="Hughes D.P."/>
        </authorList>
    </citation>
    <scope>NUCLEOTIDE SEQUENCE [LARGE SCALE GENOMIC DNA]</scope>
    <source>
        <strain evidence="2 3">SC16a</strain>
    </source>
</reference>
<keyword evidence="3" id="KW-1185">Reference proteome</keyword>
<dbReference type="InterPro" id="IPR013328">
    <property type="entry name" value="6PGD_dom2"/>
</dbReference>
<dbReference type="Gene3D" id="1.10.1040.10">
    <property type="entry name" value="N-(1-d-carboxylethyl)-l-norvaline Dehydrogenase, domain 2"/>
    <property type="match status" value="1"/>
</dbReference>
<dbReference type="SUPFAM" id="SSF48179">
    <property type="entry name" value="6-phosphogluconate dehydrogenase C-terminal domain-like"/>
    <property type="match status" value="1"/>
</dbReference>
<evidence type="ECO:0000259" key="1">
    <source>
        <dbReference type="Pfam" id="PF02317"/>
    </source>
</evidence>
<dbReference type="InterPro" id="IPR008927">
    <property type="entry name" value="6-PGluconate_DH-like_C_sf"/>
</dbReference>
<proteinExistence type="predicted"/>
<protein>
    <recommendedName>
        <fullName evidence="1">Opine dehydrogenase domain-containing protein</fullName>
    </recommendedName>
</protein>
<dbReference type="InterPro" id="IPR036291">
    <property type="entry name" value="NAD(P)-bd_dom_sf"/>
</dbReference>
<sequence length="365" mass="40974">MGNAARITIMGAGTSGLAFAVDCIRRGFAVLVYTHKHHRRTMDAVTKSGHLTVKGIFEDRVKIDFTTNPREATEFSNILVMSIRGDAHVDIWPEFQGIDLRSHIIVFIPGSCYERQIPGNIKFDGIFQAISNPIGAIPADKDDAIDIAGKKACLTVSGTNRRYNRMVETLLGTKVDWAHNEMDIVTQQPSGIFHPPMMIGNADRILSGQDFLIYDQGLTSDVINMIGEIDSVRCNIREAMGYPMIGPVQALNKMYGQNYRDIEHFRQQTTVHKRVKAPKSMRHRFLVEDVHSHWVLWYEMAELLGIDASPLRKGIEKAAELAGQNFFETGVTLQKLGLGKCSREAFIYMYGAKKVPEELFLSSRL</sequence>
<evidence type="ECO:0000313" key="2">
    <source>
        <dbReference type="EMBL" id="PFH60605.1"/>
    </source>
</evidence>
<dbReference type="Pfam" id="PF02317">
    <property type="entry name" value="Octopine_DH"/>
    <property type="match status" value="1"/>
</dbReference>
<reference evidence="2 3" key="1">
    <citation type="journal article" date="2015" name="BMC Genomics">
        <title>Gene expression during zombie ant biting behavior reflects the complexity underlying fungal parasitic behavioral manipulation.</title>
        <authorList>
            <person name="de Bekker C."/>
            <person name="Ohm R.A."/>
            <person name="Loreto R.G."/>
            <person name="Sebastian A."/>
            <person name="Albert I."/>
            <person name="Merrow M."/>
            <person name="Brachmann A."/>
            <person name="Hughes D.P."/>
        </authorList>
    </citation>
    <scope>NUCLEOTIDE SEQUENCE [LARGE SCALE GENOMIC DNA]</scope>
    <source>
        <strain evidence="2 3">SC16a</strain>
    </source>
</reference>
<dbReference type="EMBL" id="LAZP02000118">
    <property type="protein sequence ID" value="PFH60605.1"/>
    <property type="molecule type" value="Genomic_DNA"/>
</dbReference>
<dbReference type="AlphaFoldDB" id="A0A2A9PGI4"/>
<comment type="caution">
    <text evidence="2">The sequence shown here is derived from an EMBL/GenBank/DDBJ whole genome shotgun (WGS) entry which is preliminary data.</text>
</comment>
<evidence type="ECO:0000313" key="3">
    <source>
        <dbReference type="Proteomes" id="UP000037136"/>
    </source>
</evidence>
<gene>
    <name evidence="2" type="ORF">XA68_10661</name>
</gene>
<dbReference type="SUPFAM" id="SSF51735">
    <property type="entry name" value="NAD(P)-binding Rossmann-fold domains"/>
    <property type="match status" value="1"/>
</dbReference>
<accession>A0A2A9PGI4</accession>
<dbReference type="Proteomes" id="UP000037136">
    <property type="component" value="Unassembled WGS sequence"/>
</dbReference>
<dbReference type="InterPro" id="IPR003421">
    <property type="entry name" value="Opine_DH"/>
</dbReference>
<name>A0A2A9PGI4_OPHUN</name>
<dbReference type="OrthoDB" id="4394513at2759"/>
<organism evidence="2 3">
    <name type="scientific">Ophiocordyceps unilateralis</name>
    <name type="common">Zombie-ant fungus</name>
    <name type="synonym">Torrubia unilateralis</name>
    <dbReference type="NCBI Taxonomy" id="268505"/>
    <lineage>
        <taxon>Eukaryota</taxon>
        <taxon>Fungi</taxon>
        <taxon>Dikarya</taxon>
        <taxon>Ascomycota</taxon>
        <taxon>Pezizomycotina</taxon>
        <taxon>Sordariomycetes</taxon>
        <taxon>Hypocreomycetidae</taxon>
        <taxon>Hypocreales</taxon>
        <taxon>Ophiocordycipitaceae</taxon>
        <taxon>Ophiocordyceps</taxon>
    </lineage>
</organism>